<evidence type="ECO:0000313" key="1">
    <source>
        <dbReference type="EMBL" id="OBZ79844.1"/>
    </source>
</evidence>
<comment type="caution">
    <text evidence="1">The sequence shown here is derived from an EMBL/GenBank/DDBJ whole genome shotgun (WGS) entry which is preliminary data.</text>
</comment>
<dbReference type="AlphaFoldDB" id="A0A1C7MXL6"/>
<gene>
    <name evidence="1" type="ORF">A0H81_00104</name>
</gene>
<proteinExistence type="predicted"/>
<keyword evidence="2" id="KW-1185">Reference proteome</keyword>
<name>A0A1C7MXL6_GRIFR</name>
<reference evidence="1 2" key="1">
    <citation type="submission" date="2016-03" db="EMBL/GenBank/DDBJ databases">
        <title>Whole genome sequencing of Grifola frondosa 9006-11.</title>
        <authorList>
            <person name="Min B."/>
            <person name="Park H."/>
            <person name="Kim J.-G."/>
            <person name="Cho H."/>
            <person name="Oh Y.-L."/>
            <person name="Kong W.-S."/>
            <person name="Choi I.-G."/>
        </authorList>
    </citation>
    <scope>NUCLEOTIDE SEQUENCE [LARGE SCALE GENOMIC DNA]</scope>
    <source>
        <strain evidence="1 2">9006-11</strain>
    </source>
</reference>
<sequence>MSRLYSRYLSLKLGLSAAPSYFNHTCAPSLKILDPSTASACLVPSCRIPRENWKNRRRQRSDHLHHVTDIEGKTQIVLYSLGQA</sequence>
<evidence type="ECO:0000313" key="2">
    <source>
        <dbReference type="Proteomes" id="UP000092993"/>
    </source>
</evidence>
<protein>
    <submittedName>
        <fullName evidence="1">Uncharacterized protein</fullName>
    </submittedName>
</protein>
<dbReference type="EMBL" id="LUGG01000001">
    <property type="protein sequence ID" value="OBZ79844.1"/>
    <property type="molecule type" value="Genomic_DNA"/>
</dbReference>
<organism evidence="1 2">
    <name type="scientific">Grifola frondosa</name>
    <name type="common">Maitake</name>
    <name type="synonym">Polyporus frondosus</name>
    <dbReference type="NCBI Taxonomy" id="5627"/>
    <lineage>
        <taxon>Eukaryota</taxon>
        <taxon>Fungi</taxon>
        <taxon>Dikarya</taxon>
        <taxon>Basidiomycota</taxon>
        <taxon>Agaricomycotina</taxon>
        <taxon>Agaricomycetes</taxon>
        <taxon>Polyporales</taxon>
        <taxon>Grifolaceae</taxon>
        <taxon>Grifola</taxon>
    </lineage>
</organism>
<accession>A0A1C7MXL6</accession>
<dbReference type="Proteomes" id="UP000092993">
    <property type="component" value="Unassembled WGS sequence"/>
</dbReference>